<keyword evidence="1" id="KW-0812">Transmembrane</keyword>
<reference evidence="2 3" key="1">
    <citation type="journal article" date="2020" name="Front. Microbiol.">
        <title>Single-cell genomics of novel Actinobacteria with the Wood-Ljungdahl pathway discovered in a serpentinizing system.</title>
        <authorList>
            <person name="Merino N."/>
            <person name="Kawai M."/>
            <person name="Boyd E.S."/>
            <person name="Colman D.R."/>
            <person name="McGlynn S.E."/>
            <person name="Nealson K.H."/>
            <person name="Kurokawa K."/>
            <person name="Hongoh Y."/>
        </authorList>
    </citation>
    <scope>NUCLEOTIDE SEQUENCE [LARGE SCALE GENOMIC DNA]</scope>
    <source>
        <strain evidence="2 3">S42</strain>
    </source>
</reference>
<proteinExistence type="predicted"/>
<sequence>MDSGTRLLLITVIFSFTLLLNMPFGYLRGKAKKFSFKWFLYMHLPIPFILLARILTNIDMAYIPLFALAAIIGQVWG</sequence>
<organism evidence="2 3">
    <name type="scientific">Candidatus Hakubella thermalkaliphila</name>
    <dbReference type="NCBI Taxonomy" id="2754717"/>
    <lineage>
        <taxon>Bacteria</taxon>
        <taxon>Bacillati</taxon>
        <taxon>Actinomycetota</taxon>
        <taxon>Actinomycetota incertae sedis</taxon>
        <taxon>Candidatus Hakubellales</taxon>
        <taxon>Candidatus Hakubellaceae</taxon>
        <taxon>Candidatus Hakubella</taxon>
    </lineage>
</organism>
<comment type="caution">
    <text evidence="2">The sequence shown here is derived from an EMBL/GenBank/DDBJ whole genome shotgun (WGS) entry which is preliminary data.</text>
</comment>
<evidence type="ECO:0000256" key="1">
    <source>
        <dbReference type="SAM" id="Phobius"/>
    </source>
</evidence>
<name>A0A6V8PN43_9ACTN</name>
<feature type="transmembrane region" description="Helical" evidence="1">
    <location>
        <begin position="6"/>
        <end position="26"/>
    </location>
</feature>
<gene>
    <name evidence="2" type="ORF">HKBW3S42_02385</name>
</gene>
<dbReference type="EMBL" id="BLSA01000907">
    <property type="protein sequence ID" value="GFP34045.1"/>
    <property type="molecule type" value="Genomic_DNA"/>
</dbReference>
<feature type="non-terminal residue" evidence="2">
    <location>
        <position position="77"/>
    </location>
</feature>
<evidence type="ECO:0000313" key="2">
    <source>
        <dbReference type="EMBL" id="GFP34045.1"/>
    </source>
</evidence>
<dbReference type="Proteomes" id="UP000568877">
    <property type="component" value="Unassembled WGS sequence"/>
</dbReference>
<accession>A0A6V8PN43</accession>
<evidence type="ECO:0000313" key="3">
    <source>
        <dbReference type="Proteomes" id="UP000568877"/>
    </source>
</evidence>
<protein>
    <submittedName>
        <fullName evidence="2">Uncharacterized protein</fullName>
    </submittedName>
</protein>
<keyword evidence="1" id="KW-1133">Transmembrane helix</keyword>
<dbReference type="AlphaFoldDB" id="A0A6V8PN43"/>
<keyword evidence="1" id="KW-0472">Membrane</keyword>